<gene>
    <name evidence="1" type="ORF">HanXRQr2_Chr17g0795041</name>
</gene>
<evidence type="ECO:0000313" key="2">
    <source>
        <dbReference type="Proteomes" id="UP000215914"/>
    </source>
</evidence>
<reference evidence="1" key="1">
    <citation type="journal article" date="2017" name="Nature">
        <title>The sunflower genome provides insights into oil metabolism, flowering and Asterid evolution.</title>
        <authorList>
            <person name="Badouin H."/>
            <person name="Gouzy J."/>
            <person name="Grassa C.J."/>
            <person name="Murat F."/>
            <person name="Staton S.E."/>
            <person name="Cottret L."/>
            <person name="Lelandais-Briere C."/>
            <person name="Owens G.L."/>
            <person name="Carrere S."/>
            <person name="Mayjonade B."/>
            <person name="Legrand L."/>
            <person name="Gill N."/>
            <person name="Kane N.C."/>
            <person name="Bowers J.E."/>
            <person name="Hubner S."/>
            <person name="Bellec A."/>
            <person name="Berard A."/>
            <person name="Berges H."/>
            <person name="Blanchet N."/>
            <person name="Boniface M.C."/>
            <person name="Brunel D."/>
            <person name="Catrice O."/>
            <person name="Chaidir N."/>
            <person name="Claudel C."/>
            <person name="Donnadieu C."/>
            <person name="Faraut T."/>
            <person name="Fievet G."/>
            <person name="Helmstetter N."/>
            <person name="King M."/>
            <person name="Knapp S.J."/>
            <person name="Lai Z."/>
            <person name="Le Paslier M.C."/>
            <person name="Lippi Y."/>
            <person name="Lorenzon L."/>
            <person name="Mandel J.R."/>
            <person name="Marage G."/>
            <person name="Marchand G."/>
            <person name="Marquand E."/>
            <person name="Bret-Mestries E."/>
            <person name="Morien E."/>
            <person name="Nambeesan S."/>
            <person name="Nguyen T."/>
            <person name="Pegot-Espagnet P."/>
            <person name="Pouilly N."/>
            <person name="Raftis F."/>
            <person name="Sallet E."/>
            <person name="Schiex T."/>
            <person name="Thomas J."/>
            <person name="Vandecasteele C."/>
            <person name="Vares D."/>
            <person name="Vear F."/>
            <person name="Vautrin S."/>
            <person name="Crespi M."/>
            <person name="Mangin B."/>
            <person name="Burke J.M."/>
            <person name="Salse J."/>
            <person name="Munos S."/>
            <person name="Vincourt P."/>
            <person name="Rieseberg L.H."/>
            <person name="Langlade N.B."/>
        </authorList>
    </citation>
    <scope>NUCLEOTIDE SEQUENCE</scope>
    <source>
        <tissue evidence="1">Leaves</tissue>
    </source>
</reference>
<accession>A0A9K3DHI1</accession>
<comment type="caution">
    <text evidence="1">The sequence shown here is derived from an EMBL/GenBank/DDBJ whole genome shotgun (WGS) entry which is preliminary data.</text>
</comment>
<dbReference type="EMBL" id="MNCJ02000332">
    <property type="protein sequence ID" value="KAF5754774.1"/>
    <property type="molecule type" value="Genomic_DNA"/>
</dbReference>
<keyword evidence="2" id="KW-1185">Reference proteome</keyword>
<dbReference type="Gramene" id="mRNA:HanXRQr2_Chr17g0795041">
    <property type="protein sequence ID" value="mRNA:HanXRQr2_Chr17g0795041"/>
    <property type="gene ID" value="HanXRQr2_Chr17g0795041"/>
</dbReference>
<dbReference type="AlphaFoldDB" id="A0A9K3DHI1"/>
<protein>
    <submittedName>
        <fullName evidence="1">Uncharacterized protein</fullName>
    </submittedName>
</protein>
<proteinExistence type="predicted"/>
<sequence>MLKRPRRRCEGTTMGGYHCPGLGISLFFSRLWRYEFHHCWTRSGSDQFMQAYCEILCYFHKDGVPVQGNFFGSCCKY</sequence>
<name>A0A9K3DHI1_HELAN</name>
<reference evidence="1" key="2">
    <citation type="submission" date="2020-06" db="EMBL/GenBank/DDBJ databases">
        <title>Helianthus annuus Genome sequencing and assembly Release 2.</title>
        <authorList>
            <person name="Gouzy J."/>
            <person name="Langlade N."/>
            <person name="Munos S."/>
        </authorList>
    </citation>
    <scope>NUCLEOTIDE SEQUENCE</scope>
    <source>
        <tissue evidence="1">Leaves</tissue>
    </source>
</reference>
<dbReference type="Proteomes" id="UP000215914">
    <property type="component" value="Unassembled WGS sequence"/>
</dbReference>
<organism evidence="1 2">
    <name type="scientific">Helianthus annuus</name>
    <name type="common">Common sunflower</name>
    <dbReference type="NCBI Taxonomy" id="4232"/>
    <lineage>
        <taxon>Eukaryota</taxon>
        <taxon>Viridiplantae</taxon>
        <taxon>Streptophyta</taxon>
        <taxon>Embryophyta</taxon>
        <taxon>Tracheophyta</taxon>
        <taxon>Spermatophyta</taxon>
        <taxon>Magnoliopsida</taxon>
        <taxon>eudicotyledons</taxon>
        <taxon>Gunneridae</taxon>
        <taxon>Pentapetalae</taxon>
        <taxon>asterids</taxon>
        <taxon>campanulids</taxon>
        <taxon>Asterales</taxon>
        <taxon>Asteraceae</taxon>
        <taxon>Asteroideae</taxon>
        <taxon>Heliantheae alliance</taxon>
        <taxon>Heliantheae</taxon>
        <taxon>Helianthus</taxon>
    </lineage>
</organism>
<evidence type="ECO:0000313" key="1">
    <source>
        <dbReference type="EMBL" id="KAF5754774.1"/>
    </source>
</evidence>